<protein>
    <recommendedName>
        <fullName evidence="2">DUF4283 domain-containing protein</fullName>
    </recommendedName>
</protein>
<comment type="caution">
    <text evidence="3">The sequence shown here is derived from an EMBL/GenBank/DDBJ whole genome shotgun (WGS) entry which is preliminary data.</text>
</comment>
<dbReference type="PANTHER" id="PTHR31286">
    <property type="entry name" value="GLYCINE-RICH CELL WALL STRUCTURAL PROTEIN 1.8-LIKE"/>
    <property type="match status" value="1"/>
</dbReference>
<evidence type="ECO:0000256" key="1">
    <source>
        <dbReference type="SAM" id="MobiDB-lite"/>
    </source>
</evidence>
<accession>A0A9J6B334</accession>
<gene>
    <name evidence="3" type="ORF">H5410_002882</name>
</gene>
<proteinExistence type="predicted"/>
<evidence type="ECO:0000259" key="2">
    <source>
        <dbReference type="Pfam" id="PF14111"/>
    </source>
</evidence>
<dbReference type="InterPro" id="IPR025558">
    <property type="entry name" value="DUF4283"/>
</dbReference>
<name>A0A9J6B334_SOLCO</name>
<dbReference type="Proteomes" id="UP000824120">
    <property type="component" value="Chromosome 1"/>
</dbReference>
<keyword evidence="4" id="KW-1185">Reference proteome</keyword>
<feature type="region of interest" description="Disordered" evidence="1">
    <location>
        <begin position="184"/>
        <end position="213"/>
    </location>
</feature>
<dbReference type="InterPro" id="IPR040256">
    <property type="entry name" value="At4g02000-like"/>
</dbReference>
<dbReference type="PANTHER" id="PTHR31286:SF179">
    <property type="entry name" value="RNASE H TYPE-1 DOMAIN-CONTAINING PROTEIN"/>
    <property type="match status" value="1"/>
</dbReference>
<reference evidence="3 4" key="1">
    <citation type="submission" date="2020-09" db="EMBL/GenBank/DDBJ databases">
        <title>De no assembly of potato wild relative species, Solanum commersonii.</title>
        <authorList>
            <person name="Cho K."/>
        </authorList>
    </citation>
    <scope>NUCLEOTIDE SEQUENCE [LARGE SCALE GENOMIC DNA]</scope>
    <source>
        <strain evidence="3">LZ3.2</strain>
        <tissue evidence="3">Leaf</tissue>
    </source>
</reference>
<dbReference type="EMBL" id="JACXVP010000001">
    <property type="protein sequence ID" value="KAG5631165.1"/>
    <property type="molecule type" value="Genomic_DNA"/>
</dbReference>
<feature type="domain" description="DUF4283" evidence="2">
    <location>
        <begin position="4"/>
        <end position="54"/>
    </location>
</feature>
<evidence type="ECO:0000313" key="4">
    <source>
        <dbReference type="Proteomes" id="UP000824120"/>
    </source>
</evidence>
<sequence>MIIKEKLNFVVIGKFSYGWPEINDLRKIIPEQCDLKEECNIRLSSNKHVLLRASFLNVYANCMALLPGVTTQFFLVKEAMFSLAAAIGKPLQVDLDTTNLTWPSCVRAKVEVDLLSDIPKRINVGMRKKSREVCEKWIRIMYDYVPKCCKNCKIQGHNKDECFFIQSELYPMPERKNENQEIMNKVEKKEGAQGKFIPRKEEQSKQNGKGEIK</sequence>
<dbReference type="AlphaFoldDB" id="A0A9J6B334"/>
<organism evidence="3 4">
    <name type="scientific">Solanum commersonii</name>
    <name type="common">Commerson's wild potato</name>
    <name type="synonym">Commerson's nightshade</name>
    <dbReference type="NCBI Taxonomy" id="4109"/>
    <lineage>
        <taxon>Eukaryota</taxon>
        <taxon>Viridiplantae</taxon>
        <taxon>Streptophyta</taxon>
        <taxon>Embryophyta</taxon>
        <taxon>Tracheophyta</taxon>
        <taxon>Spermatophyta</taxon>
        <taxon>Magnoliopsida</taxon>
        <taxon>eudicotyledons</taxon>
        <taxon>Gunneridae</taxon>
        <taxon>Pentapetalae</taxon>
        <taxon>asterids</taxon>
        <taxon>lamiids</taxon>
        <taxon>Solanales</taxon>
        <taxon>Solanaceae</taxon>
        <taxon>Solanoideae</taxon>
        <taxon>Solaneae</taxon>
        <taxon>Solanum</taxon>
    </lineage>
</organism>
<dbReference type="Pfam" id="PF14111">
    <property type="entry name" value="DUF4283"/>
    <property type="match status" value="1"/>
</dbReference>
<evidence type="ECO:0000313" key="3">
    <source>
        <dbReference type="EMBL" id="KAG5631165.1"/>
    </source>
</evidence>